<dbReference type="Gene3D" id="2.40.70.10">
    <property type="entry name" value="Acid Proteases"/>
    <property type="match status" value="1"/>
</dbReference>
<keyword evidence="2" id="KW-0479">Metal-binding</keyword>
<keyword evidence="7" id="KW-1185">Reference proteome</keyword>
<feature type="compositionally biased region" description="Basic residues" evidence="3">
    <location>
        <begin position="508"/>
        <end position="520"/>
    </location>
</feature>
<keyword evidence="2" id="KW-0862">Zinc</keyword>
<evidence type="ECO:0000256" key="1">
    <source>
        <dbReference type="ARBA" id="ARBA00022801"/>
    </source>
</evidence>
<feature type="compositionally biased region" description="Polar residues" evidence="3">
    <location>
        <begin position="335"/>
        <end position="346"/>
    </location>
</feature>
<feature type="compositionally biased region" description="Polar residues" evidence="3">
    <location>
        <begin position="704"/>
        <end position="715"/>
    </location>
</feature>
<evidence type="ECO:0000313" key="6">
    <source>
        <dbReference type="EMBL" id="CAG2189271.1"/>
    </source>
</evidence>
<feature type="region of interest" description="Disordered" evidence="3">
    <location>
        <begin position="698"/>
        <end position="719"/>
    </location>
</feature>
<feature type="domain" description="CCHC-type" evidence="4">
    <location>
        <begin position="677"/>
        <end position="692"/>
    </location>
</feature>
<evidence type="ECO:0000259" key="4">
    <source>
        <dbReference type="PROSITE" id="PS50158"/>
    </source>
</evidence>
<dbReference type="GO" id="GO:0003676">
    <property type="term" value="F:nucleic acid binding"/>
    <property type="evidence" value="ECO:0007669"/>
    <property type="project" value="InterPro"/>
</dbReference>
<dbReference type="SUPFAM" id="SSF57756">
    <property type="entry name" value="Retrovirus zinc finger-like domains"/>
    <property type="match status" value="1"/>
</dbReference>
<dbReference type="AlphaFoldDB" id="A0A8S3Q366"/>
<dbReference type="InterPro" id="IPR001995">
    <property type="entry name" value="Peptidase_A2_cat"/>
</dbReference>
<dbReference type="CDD" id="cd00303">
    <property type="entry name" value="retropepsin_like"/>
    <property type="match status" value="1"/>
</dbReference>
<feature type="compositionally biased region" description="Pro residues" evidence="3">
    <location>
        <begin position="347"/>
        <end position="357"/>
    </location>
</feature>
<name>A0A8S3Q366_MYTED</name>
<feature type="compositionally biased region" description="Basic and acidic residues" evidence="3">
    <location>
        <begin position="441"/>
        <end position="464"/>
    </location>
</feature>
<dbReference type="Proteomes" id="UP000683360">
    <property type="component" value="Unassembled WGS sequence"/>
</dbReference>
<feature type="region of interest" description="Disordered" evidence="3">
    <location>
        <begin position="621"/>
        <end position="667"/>
    </location>
</feature>
<feature type="region of interest" description="Disordered" evidence="3">
    <location>
        <begin position="1176"/>
        <end position="1204"/>
    </location>
</feature>
<dbReference type="InterPro" id="IPR001969">
    <property type="entry name" value="Aspartic_peptidase_AS"/>
</dbReference>
<organism evidence="6 7">
    <name type="scientific">Mytilus edulis</name>
    <name type="common">Blue mussel</name>
    <dbReference type="NCBI Taxonomy" id="6550"/>
    <lineage>
        <taxon>Eukaryota</taxon>
        <taxon>Metazoa</taxon>
        <taxon>Spiralia</taxon>
        <taxon>Lophotrochozoa</taxon>
        <taxon>Mollusca</taxon>
        <taxon>Bivalvia</taxon>
        <taxon>Autobranchia</taxon>
        <taxon>Pteriomorphia</taxon>
        <taxon>Mytilida</taxon>
        <taxon>Mytiloidea</taxon>
        <taxon>Mytilidae</taxon>
        <taxon>Mytilinae</taxon>
        <taxon>Mytilus</taxon>
    </lineage>
</organism>
<comment type="caution">
    <text evidence="6">The sequence shown here is derived from an EMBL/GenBank/DDBJ whole genome shotgun (WGS) entry which is preliminary data.</text>
</comment>
<dbReference type="SMART" id="SM00343">
    <property type="entry name" value="ZnF_C2HC"/>
    <property type="match status" value="1"/>
</dbReference>
<feature type="region of interest" description="Disordered" evidence="3">
    <location>
        <begin position="335"/>
        <end position="548"/>
    </location>
</feature>
<dbReference type="PROSITE" id="PS50175">
    <property type="entry name" value="ASP_PROT_RETROV"/>
    <property type="match status" value="1"/>
</dbReference>
<feature type="compositionally biased region" description="Polar residues" evidence="3">
    <location>
        <begin position="621"/>
        <end position="651"/>
    </location>
</feature>
<dbReference type="Gene3D" id="4.10.60.10">
    <property type="entry name" value="Zinc finger, CCHC-type"/>
    <property type="match status" value="1"/>
</dbReference>
<evidence type="ECO:0000256" key="2">
    <source>
        <dbReference type="PROSITE-ProRule" id="PRU00047"/>
    </source>
</evidence>
<reference evidence="6" key="1">
    <citation type="submission" date="2021-03" db="EMBL/GenBank/DDBJ databases">
        <authorList>
            <person name="Bekaert M."/>
        </authorList>
    </citation>
    <scope>NUCLEOTIDE SEQUENCE</scope>
</reference>
<dbReference type="GO" id="GO:0004190">
    <property type="term" value="F:aspartic-type endopeptidase activity"/>
    <property type="evidence" value="ECO:0007669"/>
    <property type="project" value="InterPro"/>
</dbReference>
<evidence type="ECO:0000313" key="7">
    <source>
        <dbReference type="Proteomes" id="UP000683360"/>
    </source>
</evidence>
<dbReference type="GO" id="GO:0006508">
    <property type="term" value="P:proteolysis"/>
    <property type="evidence" value="ECO:0007669"/>
    <property type="project" value="InterPro"/>
</dbReference>
<dbReference type="Pfam" id="PF13650">
    <property type="entry name" value="Asp_protease_2"/>
    <property type="match status" value="1"/>
</dbReference>
<evidence type="ECO:0008006" key="8">
    <source>
        <dbReference type="Google" id="ProtNLM"/>
    </source>
</evidence>
<gene>
    <name evidence="6" type="ORF">MEDL_4704</name>
</gene>
<dbReference type="PROSITE" id="PS00141">
    <property type="entry name" value="ASP_PROTEASE"/>
    <property type="match status" value="1"/>
</dbReference>
<proteinExistence type="predicted"/>
<evidence type="ECO:0000256" key="3">
    <source>
        <dbReference type="SAM" id="MobiDB-lite"/>
    </source>
</evidence>
<protein>
    <recommendedName>
        <fullName evidence="8">CCHC-type domain-containing protein</fullName>
    </recommendedName>
</protein>
<dbReference type="PROSITE" id="PS50158">
    <property type="entry name" value="ZF_CCHC"/>
    <property type="match status" value="1"/>
</dbReference>
<feature type="domain" description="Peptidase A2" evidence="5">
    <location>
        <begin position="755"/>
        <end position="792"/>
    </location>
</feature>
<dbReference type="EMBL" id="CAJPWZ010000288">
    <property type="protein sequence ID" value="CAG2189271.1"/>
    <property type="molecule type" value="Genomic_DNA"/>
</dbReference>
<keyword evidence="2" id="KW-0863">Zinc-finger</keyword>
<dbReference type="GO" id="GO:0008270">
    <property type="term" value="F:zinc ion binding"/>
    <property type="evidence" value="ECO:0007669"/>
    <property type="project" value="UniProtKB-KW"/>
</dbReference>
<dbReference type="InterPro" id="IPR001878">
    <property type="entry name" value="Znf_CCHC"/>
</dbReference>
<dbReference type="SUPFAM" id="SSF50630">
    <property type="entry name" value="Acid proteases"/>
    <property type="match status" value="1"/>
</dbReference>
<accession>A0A8S3Q366</accession>
<feature type="compositionally biased region" description="Basic and acidic residues" evidence="3">
    <location>
        <begin position="482"/>
        <end position="495"/>
    </location>
</feature>
<feature type="compositionally biased region" description="Low complexity" evidence="3">
    <location>
        <begin position="522"/>
        <end position="538"/>
    </location>
</feature>
<keyword evidence="1" id="KW-0378">Hydrolase</keyword>
<dbReference type="InterPro" id="IPR021109">
    <property type="entry name" value="Peptidase_aspartic_dom_sf"/>
</dbReference>
<dbReference type="InterPro" id="IPR036875">
    <property type="entry name" value="Znf_CCHC_sf"/>
</dbReference>
<sequence length="1279" mass="145861">MININTCPKVILTCIPGIGEAIAGRIMDIRAKGIHIDRDVLFQIPHLRVTEGILGIIDFSRRPRAELREAVHDGACSVSMLPPKPDHVIVDMEPEEYPCSSFKDTGTQDEVESSCSEDGACSSLEWDKHRLEQIQSRSEHLTMLEQLHCEPSQESLSSESLNSDLSVCSNEYHTQPPRINLVVHPQPDSQQDGDVPYDRMFIPLSQNWHIQNPIVDQQEDCNHQQEVQQTPPRYKSPDYDQQPRFLHTPTSDHVHFSPSVQHEHHYVDQYQHGFNSLHRLEVNKSQQRVQMQQKVQCLQQRLDQLQQGVINYAQPVQQQHLAAAPVSIPQQRLQQQVSEVVHQQPNYPEPRFQPPSSVPEVQQHKMIGHPTSMYQPPRDEPPPQAPTNLTPYNHQYIPGLTYPSLGQSQPLHVPQLPIPGTQQQPPPSGAPQLHYNQPSARQKEYNSDYYGRQERSDPRHKYIGDSDMSNVSAYRQSRAKRRSEPEYNRPRENQQHDFSPLRSVRSFPLHRSRSSPRRSRGSSDSQSESDTDGQSSESSQEKACISKPKSMDAALDMIRWCQHTRKAVSAIQKTSKKEESLSEKSVNSPVVLGVGSTKSSMDNRLSRIEEHIKKMMSTVTSLVQEQSAKHGTSPNSRSPNQDNRYSDYSPTRNYGRGRGNNSGDRRYTRQGYYNNECFNCHQQGHYIKDCPELYVQETERQSVQKEPTSQQVSFDENNKDDFHESEGVVSGISTVRSLGSAKLFRVEVYIAGKKVLALVDSGSEVTILKDTIFDTLEPKPYVIRETTMHGAGTNMTMPCRLTSPIKFKIGDIQFNQQLYVAPVSCDMILGCDFIMHNRVVMNIRELTLTVQNRNMPLILGDENITHEPNVNVVHGKNTSDSSSDEKPRTEGSTQRFPASNAEFHLETVVPQVESNLAMRASTSTQGSEPDQCRDSRVDKVESRESLEFYTCPKSGKRERTCVQSRTDRKCPVKNCPVVVDRRDVKRHCFEEHLSEIFQTYHSKRLMGDRRFHQHRAYVVMLLAKWLTRQETVTAKDLVNFLNEKSFVPRSTHVTGIQMQVHRTVCKEMGWTDYFRYSLRPINSPACLLNWRVLTSVLNFLSPEQQDMVAEGFSYNPRNPPEPEELAEMNASFWPVFVNKAQDESAIPQKEGEEDKVQSEQEGRTIVMDEIEEIHYESESLNTETSSKKRKLQSNIADNDTNAHHTPKNEIALLLERQVSQLAESQVEHSSSQLKLSQSPQVPTLVVIQYGGLQCMASVSSMTELYNVVTERFLKVGMFH</sequence>
<feature type="region of interest" description="Disordered" evidence="3">
    <location>
        <begin position="868"/>
        <end position="897"/>
    </location>
</feature>
<evidence type="ECO:0000259" key="5">
    <source>
        <dbReference type="PROSITE" id="PS50175"/>
    </source>
</evidence>